<gene>
    <name evidence="8" type="ORF">AAJCM20276_25280</name>
</gene>
<dbReference type="Pfam" id="PF13640">
    <property type="entry name" value="2OG-FeII_Oxy_3"/>
    <property type="match status" value="1"/>
</dbReference>
<evidence type="ECO:0000256" key="1">
    <source>
        <dbReference type="ARBA" id="ARBA00001961"/>
    </source>
</evidence>
<dbReference type="SMART" id="SM00702">
    <property type="entry name" value="P4Hc"/>
    <property type="match status" value="1"/>
</dbReference>
<organism evidence="8 9">
    <name type="scientific">Acetobacter aceti</name>
    <dbReference type="NCBI Taxonomy" id="435"/>
    <lineage>
        <taxon>Bacteria</taxon>
        <taxon>Pseudomonadati</taxon>
        <taxon>Pseudomonadota</taxon>
        <taxon>Alphaproteobacteria</taxon>
        <taxon>Acetobacterales</taxon>
        <taxon>Acetobacteraceae</taxon>
        <taxon>Acetobacter</taxon>
        <taxon>Acetobacter subgen. Acetobacter</taxon>
    </lineage>
</organism>
<keyword evidence="4" id="KW-0223">Dioxygenase</keyword>
<evidence type="ECO:0000256" key="4">
    <source>
        <dbReference type="ARBA" id="ARBA00022964"/>
    </source>
</evidence>
<evidence type="ECO:0000256" key="3">
    <source>
        <dbReference type="ARBA" id="ARBA00022896"/>
    </source>
</evidence>
<evidence type="ECO:0000256" key="6">
    <source>
        <dbReference type="ARBA" id="ARBA00023004"/>
    </source>
</evidence>
<evidence type="ECO:0000259" key="7">
    <source>
        <dbReference type="PROSITE" id="PS51471"/>
    </source>
</evidence>
<proteinExistence type="predicted"/>
<dbReference type="SUPFAM" id="SSF52833">
    <property type="entry name" value="Thioredoxin-like"/>
    <property type="match status" value="1"/>
</dbReference>
<sequence length="351" mass="39132">MILPGDPAPLFLQKANTDWGRYSFDMAAGRYSLLIFMPSAHSAPLAFGTEVFRNLEAKRRNGILEIFCIAGDSRGGTNSCSDLPTADSIIVFDKDHAVHRLYKVASDQTLWVLVDPMLRIKQVLSDSPDVAKHLNQWLDHAPRFQNGPIPALMLDDVLEPQFCQALISYYQSQPQNFSGILTRNSEGAAIQTVSQSFKRRHDCVLRDEALVRGLQARIIRRVVPEIRKSFQCTITGMDRMIVGCYDAAELGGFGPHRDNTVKGAFHRLFAISLNLNKDFKGGELVFPEFSDQGFCPPAGGALIFSSALMHAVRPVTEGKRYACLPFAFNEDSLAYARSQEDITEDKISERK</sequence>
<keyword evidence="3" id="KW-0847">Vitamin C</keyword>
<dbReference type="GO" id="GO:0051213">
    <property type="term" value="F:dioxygenase activity"/>
    <property type="evidence" value="ECO:0007669"/>
    <property type="project" value="UniProtKB-KW"/>
</dbReference>
<feature type="domain" description="Fe2OG dioxygenase" evidence="7">
    <location>
        <begin position="236"/>
        <end position="330"/>
    </location>
</feature>
<keyword evidence="5" id="KW-0560">Oxidoreductase</keyword>
<reference evidence="8 9" key="1">
    <citation type="submission" date="2020-07" db="EMBL/GenBank/DDBJ databases">
        <title>Complete Genome Sequence of an acetic acid bacterium, Acetobacter aceti JCM20276.</title>
        <authorList>
            <person name="Hirose Y."/>
            <person name="Mihara H."/>
        </authorList>
    </citation>
    <scope>NUCLEOTIDE SEQUENCE [LARGE SCALE GENOMIC DNA]</scope>
    <source>
        <strain evidence="8 9">JCM20276</strain>
    </source>
</reference>
<dbReference type="InterPro" id="IPR036249">
    <property type="entry name" value="Thioredoxin-like_sf"/>
</dbReference>
<comment type="cofactor">
    <cofactor evidence="1">
        <name>L-ascorbate</name>
        <dbReference type="ChEBI" id="CHEBI:38290"/>
    </cofactor>
</comment>
<accession>A0A6S6PS12</accession>
<dbReference type="GO" id="GO:0031418">
    <property type="term" value="F:L-ascorbic acid binding"/>
    <property type="evidence" value="ECO:0007669"/>
    <property type="project" value="UniProtKB-KW"/>
</dbReference>
<evidence type="ECO:0000256" key="5">
    <source>
        <dbReference type="ARBA" id="ARBA00023002"/>
    </source>
</evidence>
<dbReference type="InterPro" id="IPR044862">
    <property type="entry name" value="Pro_4_hyd_alph_FE2OG_OXY"/>
</dbReference>
<name>A0A6S6PS12_ACEAC</name>
<evidence type="ECO:0000313" key="9">
    <source>
        <dbReference type="Proteomes" id="UP000515220"/>
    </source>
</evidence>
<dbReference type="InterPro" id="IPR006620">
    <property type="entry name" value="Pro_4_hyd_alph"/>
</dbReference>
<keyword evidence="2" id="KW-0479">Metal-binding</keyword>
<dbReference type="Proteomes" id="UP000515220">
    <property type="component" value="Chromosome"/>
</dbReference>
<dbReference type="AlphaFoldDB" id="A0A6S6PS12"/>
<dbReference type="GO" id="GO:0016705">
    <property type="term" value="F:oxidoreductase activity, acting on paired donors, with incorporation or reduction of molecular oxygen"/>
    <property type="evidence" value="ECO:0007669"/>
    <property type="project" value="InterPro"/>
</dbReference>
<dbReference type="InterPro" id="IPR005123">
    <property type="entry name" value="Oxoglu/Fe-dep_dioxygenase_dom"/>
</dbReference>
<evidence type="ECO:0000256" key="2">
    <source>
        <dbReference type="ARBA" id="ARBA00022723"/>
    </source>
</evidence>
<dbReference type="EMBL" id="AP023326">
    <property type="protein sequence ID" value="BCI67904.1"/>
    <property type="molecule type" value="Genomic_DNA"/>
</dbReference>
<dbReference type="RefSeq" id="WP_099347283.1">
    <property type="nucleotide sequence ID" value="NZ_AP023326.1"/>
</dbReference>
<evidence type="ECO:0000313" key="8">
    <source>
        <dbReference type="EMBL" id="BCI67904.1"/>
    </source>
</evidence>
<dbReference type="Gene3D" id="3.40.30.10">
    <property type="entry name" value="Glutaredoxin"/>
    <property type="match status" value="1"/>
</dbReference>
<keyword evidence="6" id="KW-0408">Iron</keyword>
<dbReference type="GO" id="GO:0005506">
    <property type="term" value="F:iron ion binding"/>
    <property type="evidence" value="ECO:0007669"/>
    <property type="project" value="InterPro"/>
</dbReference>
<dbReference type="Gene3D" id="2.60.120.620">
    <property type="entry name" value="q2cbj1_9rhob like domain"/>
    <property type="match status" value="1"/>
</dbReference>
<protein>
    <recommendedName>
        <fullName evidence="7">Fe2OG dioxygenase domain-containing protein</fullName>
    </recommendedName>
</protein>
<dbReference type="PROSITE" id="PS51471">
    <property type="entry name" value="FE2OG_OXY"/>
    <property type="match status" value="1"/>
</dbReference>